<feature type="disulfide bond" evidence="9">
    <location>
        <begin position="326"/>
        <end position="390"/>
    </location>
</feature>
<dbReference type="InterPro" id="IPR036772">
    <property type="entry name" value="SRCR-like_dom_sf"/>
</dbReference>
<sequence>MIHGGSWSTVCDGDFDQQDAEVVCRELDCGIPVKVLGSAAFGRGEGQVWTEELQCRGTESDITLCPLSSSLKHSNCSHHNDVGLICSGSVRLVDGGSRCAGRVEVLYKGQWGTVCGVGWDMSDAAVVCGELHCGEAVDAPQYGHFGPGSGPIWMDNVGCSGSESTLKNCSSRGWGKHYCNHGLDAGVTCSGHRMSRLTAGPHRCSGRVEVFHGGSWSTVCDGDFDQQDAEVVCRELDCGIPVKVLGSAAFGRGEGQVWTEELQCKGNESQIYFCPTSSSLKHSNCSHHNDVGLICSGHTEARLVNGSDSCSGRVELQYLSEWGTVCAVRWDMRAADVLCAQLDCGSAVAVVEVDWFGEGSGHIWADVFDCQGNETHLSQCGISSWSRAACSHKHDAGVICNGSSMAFHEGRVRLSGGSECQGEVEIYFRQDWRKVLLDSWSLSKASVLCRQLGCGSVLNYRSSPSTTEHKHMCVTASSCSGSEAHLGNCSSAQAVNCTSGEHLYITCSGKHHLQTQQLQMNRIVEHQEIKCAAPFH</sequence>
<feature type="domain" description="SRCR" evidence="10">
    <location>
        <begin position="195"/>
        <end position="296"/>
    </location>
</feature>
<keyword evidence="4" id="KW-0677">Repeat</keyword>
<keyword evidence="7 9" id="KW-1015">Disulfide bond</keyword>
<comment type="caution">
    <text evidence="9">Lacks conserved residue(s) required for the propagation of feature annotation.</text>
</comment>
<feature type="disulfide bond" evidence="9">
    <location>
        <begin position="339"/>
        <end position="400"/>
    </location>
</feature>
<dbReference type="PRINTS" id="PR00258">
    <property type="entry name" value="SPERACTRCPTR"/>
</dbReference>
<dbReference type="Proteomes" id="UP001205998">
    <property type="component" value="Unassembled WGS sequence"/>
</dbReference>
<dbReference type="FunFam" id="3.10.250.10:FF:000009">
    <property type="entry name" value="WC1"/>
    <property type="match status" value="1"/>
</dbReference>
<keyword evidence="6" id="KW-0472">Membrane</keyword>
<accession>A0AAD5B7R8</accession>
<feature type="disulfide bond" evidence="9">
    <location>
        <begin position="159"/>
        <end position="169"/>
    </location>
</feature>
<feature type="disulfide bond" evidence="9">
    <location>
        <begin position="370"/>
        <end position="380"/>
    </location>
</feature>
<feature type="domain" description="SRCR" evidence="10">
    <location>
        <begin position="90"/>
        <end position="190"/>
    </location>
</feature>
<keyword evidence="5" id="KW-1133">Transmembrane helix</keyword>
<dbReference type="SUPFAM" id="SSF56487">
    <property type="entry name" value="SRCR-like"/>
    <property type="match status" value="5"/>
</dbReference>
<evidence type="ECO:0000313" key="12">
    <source>
        <dbReference type="Proteomes" id="UP001205998"/>
    </source>
</evidence>
<keyword evidence="12" id="KW-1185">Reference proteome</keyword>
<dbReference type="PANTHER" id="PTHR19331:SF465">
    <property type="entry name" value="EGG PEPTIDE SPERACT RECEPTOR"/>
    <property type="match status" value="1"/>
</dbReference>
<dbReference type="SMART" id="SM00202">
    <property type="entry name" value="SR"/>
    <property type="match status" value="5"/>
</dbReference>
<dbReference type="FunFam" id="3.10.250.10:FF:000004">
    <property type="entry name" value="Scavenger receptor cysteine-rich type 1 protein M130"/>
    <property type="match status" value="1"/>
</dbReference>
<dbReference type="PANTHER" id="PTHR19331">
    <property type="entry name" value="SCAVENGER RECEPTOR DOMAIN-CONTAINING"/>
    <property type="match status" value="1"/>
</dbReference>
<dbReference type="InterPro" id="IPR001190">
    <property type="entry name" value="SRCR"/>
</dbReference>
<dbReference type="FunFam" id="3.10.250.10:FF:000002">
    <property type="entry name" value="Scavenger receptor cysteine-rich type 1 protein M130"/>
    <property type="match status" value="3"/>
</dbReference>
<comment type="subcellular location">
    <subcellularLocation>
        <location evidence="1">Membrane</location>
        <topology evidence="1">Single-pass membrane protein</topology>
    </subcellularLocation>
</comment>
<dbReference type="Pfam" id="PF00530">
    <property type="entry name" value="SRCR"/>
    <property type="match status" value="5"/>
</dbReference>
<name>A0AAD5B7R8_SILAS</name>
<feature type="disulfide bond" evidence="9">
    <location>
        <begin position="264"/>
        <end position="274"/>
    </location>
</feature>
<proteinExistence type="predicted"/>
<evidence type="ECO:0000256" key="2">
    <source>
        <dbReference type="ARBA" id="ARBA00022692"/>
    </source>
</evidence>
<evidence type="ECO:0000256" key="6">
    <source>
        <dbReference type="ARBA" id="ARBA00023136"/>
    </source>
</evidence>
<dbReference type="Gene3D" id="3.10.250.10">
    <property type="entry name" value="SRCR-like domain"/>
    <property type="match status" value="5"/>
</dbReference>
<evidence type="ECO:0000256" key="7">
    <source>
        <dbReference type="ARBA" id="ARBA00023157"/>
    </source>
</evidence>
<dbReference type="EMBL" id="MU544679">
    <property type="protein sequence ID" value="KAI5628655.1"/>
    <property type="molecule type" value="Genomic_DNA"/>
</dbReference>
<evidence type="ECO:0000259" key="10">
    <source>
        <dbReference type="PROSITE" id="PS50287"/>
    </source>
</evidence>
<dbReference type="GO" id="GO:0005737">
    <property type="term" value="C:cytoplasm"/>
    <property type="evidence" value="ECO:0007669"/>
    <property type="project" value="UniProtKB-ARBA"/>
</dbReference>
<feature type="disulfide bond" evidence="9">
    <location>
        <begin position="115"/>
        <end position="179"/>
    </location>
</feature>
<evidence type="ECO:0000256" key="1">
    <source>
        <dbReference type="ARBA" id="ARBA00004167"/>
    </source>
</evidence>
<feature type="domain" description="SRCR" evidence="10">
    <location>
        <begin position="1"/>
        <end position="87"/>
    </location>
</feature>
<evidence type="ECO:0000313" key="11">
    <source>
        <dbReference type="EMBL" id="KAI5628655.1"/>
    </source>
</evidence>
<evidence type="ECO:0000256" key="9">
    <source>
        <dbReference type="PROSITE-ProRule" id="PRU00196"/>
    </source>
</evidence>
<evidence type="ECO:0000256" key="5">
    <source>
        <dbReference type="ARBA" id="ARBA00022989"/>
    </source>
</evidence>
<organism evidence="11 12">
    <name type="scientific">Silurus asotus</name>
    <name type="common">Amur catfish</name>
    <name type="synonym">Parasilurus asotus</name>
    <dbReference type="NCBI Taxonomy" id="30991"/>
    <lineage>
        <taxon>Eukaryota</taxon>
        <taxon>Metazoa</taxon>
        <taxon>Chordata</taxon>
        <taxon>Craniata</taxon>
        <taxon>Vertebrata</taxon>
        <taxon>Euteleostomi</taxon>
        <taxon>Actinopterygii</taxon>
        <taxon>Neopterygii</taxon>
        <taxon>Teleostei</taxon>
        <taxon>Ostariophysi</taxon>
        <taxon>Siluriformes</taxon>
        <taxon>Siluridae</taxon>
        <taxon>Silurus</taxon>
    </lineage>
</organism>
<dbReference type="AlphaFoldDB" id="A0AAD5B7R8"/>
<evidence type="ECO:0000256" key="4">
    <source>
        <dbReference type="ARBA" id="ARBA00022737"/>
    </source>
</evidence>
<feature type="disulfide bond" evidence="9">
    <location>
        <begin position="55"/>
        <end position="65"/>
    </location>
</feature>
<evidence type="ECO:0000256" key="3">
    <source>
        <dbReference type="ARBA" id="ARBA00022729"/>
    </source>
</evidence>
<keyword evidence="2" id="KW-0812">Transmembrane</keyword>
<feature type="domain" description="SRCR" evidence="10">
    <location>
        <begin position="301"/>
        <end position="401"/>
    </location>
</feature>
<dbReference type="GO" id="GO:0016020">
    <property type="term" value="C:membrane"/>
    <property type="evidence" value="ECO:0007669"/>
    <property type="project" value="UniProtKB-SubCell"/>
</dbReference>
<dbReference type="PROSITE" id="PS50287">
    <property type="entry name" value="SRCR_2"/>
    <property type="match status" value="5"/>
</dbReference>
<reference evidence="11" key="1">
    <citation type="submission" date="2018-07" db="EMBL/GenBank/DDBJ databases">
        <title>Comparative genomics of catfishes provides insights into carnivory and benthic adaptation.</title>
        <authorList>
            <person name="Zhang Y."/>
            <person name="Wang D."/>
            <person name="Peng Z."/>
            <person name="Zheng S."/>
            <person name="Shao F."/>
            <person name="Tao W."/>
        </authorList>
    </citation>
    <scope>NUCLEOTIDE SEQUENCE</scope>
    <source>
        <strain evidence="11">Chongqing</strain>
    </source>
</reference>
<evidence type="ECO:0000256" key="8">
    <source>
        <dbReference type="ARBA" id="ARBA00023180"/>
    </source>
</evidence>
<gene>
    <name evidence="11" type="ORF">C0J50_10597</name>
</gene>
<keyword evidence="3" id="KW-0732">Signal</keyword>
<feature type="disulfide bond" evidence="9">
    <location>
        <begin position="128"/>
        <end position="189"/>
    </location>
</feature>
<feature type="domain" description="SRCR" evidence="10">
    <location>
        <begin position="412"/>
        <end position="508"/>
    </location>
</feature>
<comment type="caution">
    <text evidence="11">The sequence shown here is derived from an EMBL/GenBank/DDBJ whole genome shotgun (WGS) entry which is preliminary data.</text>
</comment>
<keyword evidence="8" id="KW-0325">Glycoprotein</keyword>
<feature type="disulfide bond" evidence="9">
    <location>
        <begin position="479"/>
        <end position="489"/>
    </location>
</feature>
<protein>
    <submittedName>
        <fullName evidence="11">Deleted in malignant brain tumors 1 protein-like isoform X2</fullName>
    </submittedName>
</protein>